<evidence type="ECO:0000313" key="3">
    <source>
        <dbReference type="Proteomes" id="UP000198131"/>
    </source>
</evidence>
<dbReference type="EMBL" id="FYEW01000001">
    <property type="protein sequence ID" value="SNC60339.1"/>
    <property type="molecule type" value="Genomic_DNA"/>
</dbReference>
<evidence type="ECO:0000313" key="2">
    <source>
        <dbReference type="EMBL" id="SNC60339.1"/>
    </source>
</evidence>
<organism evidence="2 3">
    <name type="scientific">Hymenobacter gelipurpurascens</name>
    <dbReference type="NCBI Taxonomy" id="89968"/>
    <lineage>
        <taxon>Bacteria</taxon>
        <taxon>Pseudomonadati</taxon>
        <taxon>Bacteroidota</taxon>
        <taxon>Cytophagia</taxon>
        <taxon>Cytophagales</taxon>
        <taxon>Hymenobacteraceae</taxon>
        <taxon>Hymenobacter</taxon>
    </lineage>
</organism>
<keyword evidence="1" id="KW-0812">Transmembrane</keyword>
<protein>
    <submittedName>
        <fullName evidence="2">Uncharacterized protein</fullName>
    </submittedName>
</protein>
<evidence type="ECO:0000256" key="1">
    <source>
        <dbReference type="SAM" id="Phobius"/>
    </source>
</evidence>
<proteinExistence type="predicted"/>
<keyword evidence="3" id="KW-1185">Reference proteome</keyword>
<sequence length="180" mass="20092">MLRSIWLASIKRGKLARKRDWLADLIGLCAESSFLAFVILILFEVNGWALNKAGRLGVIISLLGYGVYFLSKENDLIPVATNLDIHDNRKLVITAFRTLGWDVLMNTKYVVTAGPNNKKWWRGAGQTVTALIAVDVVYLNVIHGGSRRGRSAFYYGSNQRKLKRALAAIKSAQQLQTKKA</sequence>
<gene>
    <name evidence="2" type="ORF">SAMN06265337_0237</name>
</gene>
<keyword evidence="1" id="KW-1133">Transmembrane helix</keyword>
<reference evidence="3" key="1">
    <citation type="submission" date="2017-06" db="EMBL/GenBank/DDBJ databases">
        <authorList>
            <person name="Varghese N."/>
            <person name="Submissions S."/>
        </authorList>
    </citation>
    <scope>NUCLEOTIDE SEQUENCE [LARGE SCALE GENOMIC DNA]</scope>
    <source>
        <strain evidence="3">DSM 11116</strain>
    </source>
</reference>
<accession>A0A212T2U8</accession>
<dbReference type="AlphaFoldDB" id="A0A212T2U8"/>
<dbReference type="Proteomes" id="UP000198131">
    <property type="component" value="Unassembled WGS sequence"/>
</dbReference>
<keyword evidence="1" id="KW-0472">Membrane</keyword>
<feature type="transmembrane region" description="Helical" evidence="1">
    <location>
        <begin position="21"/>
        <end position="43"/>
    </location>
</feature>
<name>A0A212T2U8_9BACT</name>
<feature type="transmembrane region" description="Helical" evidence="1">
    <location>
        <begin position="49"/>
        <end position="70"/>
    </location>
</feature>